<dbReference type="GO" id="GO:0005737">
    <property type="term" value="C:cytoplasm"/>
    <property type="evidence" value="ECO:0007669"/>
    <property type="project" value="UniProtKB-SubCell"/>
</dbReference>
<evidence type="ECO:0000313" key="8">
    <source>
        <dbReference type="EMBL" id="ANB14914.1"/>
    </source>
</evidence>
<dbReference type="GO" id="GO:0000390">
    <property type="term" value="P:spliceosomal complex disassembly"/>
    <property type="evidence" value="ECO:0007669"/>
    <property type="project" value="TreeGrafter"/>
</dbReference>
<proteinExistence type="predicted"/>
<dbReference type="OrthoDB" id="436519at2759"/>
<keyword evidence="3" id="KW-0963">Cytoplasm</keyword>
<dbReference type="Gene3D" id="3.30.70.330">
    <property type="match status" value="1"/>
</dbReference>
<keyword evidence="4" id="KW-0143">Chaperone</keyword>
<evidence type="ECO:0000256" key="3">
    <source>
        <dbReference type="ARBA" id="ARBA00022490"/>
    </source>
</evidence>
<dbReference type="GeneID" id="30034450"/>
<dbReference type="EMBL" id="CP014503">
    <property type="protein sequence ID" value="ANB14914.1"/>
    <property type="molecule type" value="Genomic_DNA"/>
</dbReference>
<dbReference type="InterPro" id="IPR036869">
    <property type="entry name" value="J_dom_sf"/>
</dbReference>
<dbReference type="SUPFAM" id="SSF46565">
    <property type="entry name" value="Chaperone J-domain"/>
    <property type="match status" value="1"/>
</dbReference>
<dbReference type="PANTHER" id="PTHR44313:SF1">
    <property type="entry name" value="DNAJ HOMOLOG SUBFAMILY C MEMBER 17"/>
    <property type="match status" value="1"/>
</dbReference>
<protein>
    <submittedName>
        <fullName evidence="8">Type I HSP40 co-chaperone YDJ1</fullName>
    </submittedName>
</protein>
<dbReference type="CDD" id="cd00590">
    <property type="entry name" value="RRM_SF"/>
    <property type="match status" value="1"/>
</dbReference>
<dbReference type="InterPro" id="IPR052094">
    <property type="entry name" value="Pre-mRNA-splicing_ERAD"/>
</dbReference>
<feature type="region of interest" description="Disordered" evidence="6">
    <location>
        <begin position="136"/>
        <end position="188"/>
    </location>
</feature>
<dbReference type="KEGG" id="slb:AWJ20_2529"/>
<keyword evidence="5" id="KW-0539">Nucleus</keyword>
<reference evidence="8 9" key="1">
    <citation type="submission" date="2016-02" db="EMBL/GenBank/DDBJ databases">
        <title>Complete genome sequence and transcriptome regulation of the pentose utilising yeast Sugiyamaella lignohabitans.</title>
        <authorList>
            <person name="Bellasio M."/>
            <person name="Peymann A."/>
            <person name="Valli M."/>
            <person name="Sipitzky M."/>
            <person name="Graf A."/>
            <person name="Sauer M."/>
            <person name="Marx H."/>
            <person name="Mattanovich D."/>
        </authorList>
    </citation>
    <scope>NUCLEOTIDE SEQUENCE [LARGE SCALE GENOMIC DNA]</scope>
    <source>
        <strain evidence="8 9">CBS 10342</strain>
    </source>
</reference>
<sequence length="322" mass="36458">MTSETLDPSITAQTDLYGLLEIDVSSQESDIRRAYRRVALKYHPDKNPSEEAKVKFHSLNLALETLVSENLRRAYDQLRKAWIEKEARRKELDANRRKLQQDLEQSEKVAVESAKAASDAKRKLELLKMEGLKKRRLHEEKMEKRKAQVQVANDKNNDKKSDSATKSAARSRDMSSSPDLGETDATEEERTVKLRFRYTPTQEWTEQQISDLFSRFGAVDHVVIMPVAPGKKFFTVVIVFQGLDGAQLCVSKDFTTLGPDFKAVKSASLLHQQLSTADQPTPSPPPSAYPANSSRPIDRNSSDYAQATLRRLQMLSKAHESH</sequence>
<evidence type="ECO:0000256" key="1">
    <source>
        <dbReference type="ARBA" id="ARBA00004123"/>
    </source>
</evidence>
<feature type="compositionally biased region" description="Basic and acidic residues" evidence="6">
    <location>
        <begin position="136"/>
        <end position="146"/>
    </location>
</feature>
<dbReference type="RefSeq" id="XP_018737391.1">
    <property type="nucleotide sequence ID" value="XM_018879478.1"/>
</dbReference>
<dbReference type="CDD" id="cd06257">
    <property type="entry name" value="DnaJ"/>
    <property type="match status" value="1"/>
</dbReference>
<dbReference type="AlphaFoldDB" id="A0A167F7K5"/>
<dbReference type="PRINTS" id="PR00625">
    <property type="entry name" value="JDOMAIN"/>
</dbReference>
<name>A0A167F7K5_9ASCO</name>
<evidence type="ECO:0000256" key="4">
    <source>
        <dbReference type="ARBA" id="ARBA00023186"/>
    </source>
</evidence>
<dbReference type="SMART" id="SM00271">
    <property type="entry name" value="DnaJ"/>
    <property type="match status" value="1"/>
</dbReference>
<feature type="compositionally biased region" description="Polar residues" evidence="6">
    <location>
        <begin position="164"/>
        <end position="178"/>
    </location>
</feature>
<evidence type="ECO:0000259" key="7">
    <source>
        <dbReference type="PROSITE" id="PS50076"/>
    </source>
</evidence>
<keyword evidence="9" id="KW-1185">Reference proteome</keyword>
<comment type="subcellular location">
    <subcellularLocation>
        <location evidence="2">Cytoplasm</location>
    </subcellularLocation>
    <subcellularLocation>
        <location evidence="1">Nucleus</location>
    </subcellularLocation>
</comment>
<evidence type="ECO:0000256" key="2">
    <source>
        <dbReference type="ARBA" id="ARBA00004496"/>
    </source>
</evidence>
<evidence type="ECO:0000256" key="6">
    <source>
        <dbReference type="SAM" id="MobiDB-lite"/>
    </source>
</evidence>
<evidence type="ECO:0000313" key="9">
    <source>
        <dbReference type="Proteomes" id="UP000189580"/>
    </source>
</evidence>
<dbReference type="PANTHER" id="PTHR44313">
    <property type="entry name" value="DNAJ HOMOLOG SUBFAMILY C MEMBER 17"/>
    <property type="match status" value="1"/>
</dbReference>
<dbReference type="InterPro" id="IPR012677">
    <property type="entry name" value="Nucleotide-bd_a/b_plait_sf"/>
</dbReference>
<feature type="region of interest" description="Disordered" evidence="6">
    <location>
        <begin position="272"/>
        <end position="303"/>
    </location>
</feature>
<dbReference type="InterPro" id="IPR035979">
    <property type="entry name" value="RBD_domain_sf"/>
</dbReference>
<dbReference type="GO" id="GO:0003676">
    <property type="term" value="F:nucleic acid binding"/>
    <property type="evidence" value="ECO:0007669"/>
    <property type="project" value="InterPro"/>
</dbReference>
<dbReference type="GO" id="GO:0005681">
    <property type="term" value="C:spliceosomal complex"/>
    <property type="evidence" value="ECO:0007669"/>
    <property type="project" value="TreeGrafter"/>
</dbReference>
<dbReference type="PROSITE" id="PS50076">
    <property type="entry name" value="DNAJ_2"/>
    <property type="match status" value="1"/>
</dbReference>
<feature type="domain" description="J" evidence="7">
    <location>
        <begin position="15"/>
        <end position="79"/>
    </location>
</feature>
<dbReference type="InterPro" id="IPR001623">
    <property type="entry name" value="DnaJ_domain"/>
</dbReference>
<organism evidence="8 9">
    <name type="scientific">Sugiyamaella lignohabitans</name>
    <dbReference type="NCBI Taxonomy" id="796027"/>
    <lineage>
        <taxon>Eukaryota</taxon>
        <taxon>Fungi</taxon>
        <taxon>Dikarya</taxon>
        <taxon>Ascomycota</taxon>
        <taxon>Saccharomycotina</taxon>
        <taxon>Dipodascomycetes</taxon>
        <taxon>Dipodascales</taxon>
        <taxon>Trichomonascaceae</taxon>
        <taxon>Sugiyamaella</taxon>
    </lineage>
</organism>
<dbReference type="SUPFAM" id="SSF54928">
    <property type="entry name" value="RNA-binding domain, RBD"/>
    <property type="match status" value="1"/>
</dbReference>
<accession>A0A167F7K5</accession>
<evidence type="ECO:0000256" key="5">
    <source>
        <dbReference type="ARBA" id="ARBA00023242"/>
    </source>
</evidence>
<dbReference type="Proteomes" id="UP000189580">
    <property type="component" value="Chromosome b"/>
</dbReference>
<dbReference type="Gene3D" id="1.10.287.110">
    <property type="entry name" value="DnaJ domain"/>
    <property type="match status" value="1"/>
</dbReference>
<dbReference type="Pfam" id="PF00226">
    <property type="entry name" value="DnaJ"/>
    <property type="match status" value="1"/>
</dbReference>
<gene>
    <name evidence="8" type="primary">YDJ1</name>
    <name evidence="8" type="ORF">AWJ20_2529</name>
</gene>